<dbReference type="InterPro" id="IPR002893">
    <property type="entry name" value="Znf_MYND"/>
</dbReference>
<evidence type="ECO:0000256" key="1">
    <source>
        <dbReference type="ARBA" id="ARBA00022723"/>
    </source>
</evidence>
<proteinExistence type="predicted"/>
<gene>
    <name evidence="6" type="ORF">BD410DRAFT_788874</name>
</gene>
<dbReference type="Pfam" id="PF01753">
    <property type="entry name" value="zf-MYND"/>
    <property type="match status" value="1"/>
</dbReference>
<dbReference type="EMBL" id="ML170176">
    <property type="protein sequence ID" value="TDL22165.1"/>
    <property type="molecule type" value="Genomic_DNA"/>
</dbReference>
<organism evidence="6 7">
    <name type="scientific">Rickenella mellea</name>
    <dbReference type="NCBI Taxonomy" id="50990"/>
    <lineage>
        <taxon>Eukaryota</taxon>
        <taxon>Fungi</taxon>
        <taxon>Dikarya</taxon>
        <taxon>Basidiomycota</taxon>
        <taxon>Agaricomycotina</taxon>
        <taxon>Agaricomycetes</taxon>
        <taxon>Hymenochaetales</taxon>
        <taxon>Rickenellaceae</taxon>
        <taxon>Rickenella</taxon>
    </lineage>
</organism>
<accession>A0A4Y7Q453</accession>
<keyword evidence="2 4" id="KW-0863">Zinc-finger</keyword>
<evidence type="ECO:0000313" key="6">
    <source>
        <dbReference type="EMBL" id="TDL22165.1"/>
    </source>
</evidence>
<dbReference type="AlphaFoldDB" id="A0A4Y7Q453"/>
<evidence type="ECO:0000256" key="4">
    <source>
        <dbReference type="PROSITE-ProRule" id="PRU00134"/>
    </source>
</evidence>
<keyword evidence="7" id="KW-1185">Reference proteome</keyword>
<dbReference type="OrthoDB" id="432970at2759"/>
<dbReference type="Proteomes" id="UP000294933">
    <property type="component" value="Unassembled WGS sequence"/>
</dbReference>
<protein>
    <recommendedName>
        <fullName evidence="5">MYND-type domain-containing protein</fullName>
    </recommendedName>
</protein>
<dbReference type="SUPFAM" id="SSF144232">
    <property type="entry name" value="HIT/MYND zinc finger-like"/>
    <property type="match status" value="1"/>
</dbReference>
<keyword evidence="1" id="KW-0479">Metal-binding</keyword>
<dbReference type="STRING" id="50990.A0A4Y7Q453"/>
<dbReference type="GO" id="GO:0008270">
    <property type="term" value="F:zinc ion binding"/>
    <property type="evidence" value="ECO:0007669"/>
    <property type="project" value="UniProtKB-KW"/>
</dbReference>
<dbReference type="Gene3D" id="6.10.140.2220">
    <property type="match status" value="1"/>
</dbReference>
<dbReference type="VEuPathDB" id="FungiDB:BD410DRAFT_788874"/>
<name>A0A4Y7Q453_9AGAM</name>
<evidence type="ECO:0000256" key="3">
    <source>
        <dbReference type="ARBA" id="ARBA00022833"/>
    </source>
</evidence>
<keyword evidence="3" id="KW-0862">Zinc</keyword>
<evidence type="ECO:0000313" key="7">
    <source>
        <dbReference type="Proteomes" id="UP000294933"/>
    </source>
</evidence>
<evidence type="ECO:0000256" key="2">
    <source>
        <dbReference type="ARBA" id="ARBA00022771"/>
    </source>
</evidence>
<dbReference type="PROSITE" id="PS50865">
    <property type="entry name" value="ZF_MYND_2"/>
    <property type="match status" value="1"/>
</dbReference>
<sequence>MSVKVAPYSIIQPPPLSKSELICKVLDDDVTDMLIDKWLEHRNDAYFDWFNQLRDRKMESKCFKGQMLAWNKGDFVPENFFCRTVDTGRLIPLDRTWTTHVYHHRTMQDRKLSMMPVLYTMLPEIMLLRGMHDQGCDHVWIIVTDMNREEMDDVTEYFKLVCRANTARLKQSMERKIRREHNRIVQALHSQFRLPCFPQIDITFRAILNEHKPPFIILFSHQTTSYSQIFFTSPSYVPSDEIFYDFPSGCPNPDCSDDCEMVRFPRRGVEHATILSLKKGDQEVKAKNMCNWVDCKVCFSSADEEGSDDNGDSFKKVTPMKCSKCKLVLYCSAEHQKYDWDEHKRVCVKIVDN</sequence>
<feature type="domain" description="MYND-type" evidence="5">
    <location>
        <begin position="295"/>
        <end position="347"/>
    </location>
</feature>
<reference evidence="6 7" key="1">
    <citation type="submission" date="2018-06" db="EMBL/GenBank/DDBJ databases">
        <title>A transcriptomic atlas of mushroom development highlights an independent origin of complex multicellularity.</title>
        <authorList>
            <consortium name="DOE Joint Genome Institute"/>
            <person name="Krizsan K."/>
            <person name="Almasi E."/>
            <person name="Merenyi Z."/>
            <person name="Sahu N."/>
            <person name="Viragh M."/>
            <person name="Koszo T."/>
            <person name="Mondo S."/>
            <person name="Kiss B."/>
            <person name="Balint B."/>
            <person name="Kues U."/>
            <person name="Barry K."/>
            <person name="Hegedus J.C."/>
            <person name="Henrissat B."/>
            <person name="Johnson J."/>
            <person name="Lipzen A."/>
            <person name="Ohm R."/>
            <person name="Nagy I."/>
            <person name="Pangilinan J."/>
            <person name="Yan J."/>
            <person name="Xiong Y."/>
            <person name="Grigoriev I.V."/>
            <person name="Hibbett D.S."/>
            <person name="Nagy L.G."/>
        </authorList>
    </citation>
    <scope>NUCLEOTIDE SEQUENCE [LARGE SCALE GENOMIC DNA]</scope>
    <source>
        <strain evidence="6 7">SZMC22713</strain>
    </source>
</reference>
<evidence type="ECO:0000259" key="5">
    <source>
        <dbReference type="PROSITE" id="PS50865"/>
    </source>
</evidence>